<dbReference type="OrthoDB" id="6415790at2759"/>
<feature type="compositionally biased region" description="Polar residues" evidence="1">
    <location>
        <begin position="422"/>
        <end position="442"/>
    </location>
</feature>
<reference evidence="3" key="1">
    <citation type="submission" date="2013-11" db="EMBL/GenBank/DDBJ databases">
        <title>Genome sequence of the fusiform rust pathogen reveals effectors for host alternation and coevolution with pine.</title>
        <authorList>
            <consortium name="DOE Joint Genome Institute"/>
            <person name="Smith K."/>
            <person name="Pendleton A."/>
            <person name="Kubisiak T."/>
            <person name="Anderson C."/>
            <person name="Salamov A."/>
            <person name="Aerts A."/>
            <person name="Riley R."/>
            <person name="Clum A."/>
            <person name="Lindquist E."/>
            <person name="Ence D."/>
            <person name="Campbell M."/>
            <person name="Kronenberg Z."/>
            <person name="Feau N."/>
            <person name="Dhillon B."/>
            <person name="Hamelin R."/>
            <person name="Burleigh J."/>
            <person name="Smith J."/>
            <person name="Yandell M."/>
            <person name="Nelson C."/>
            <person name="Grigoriev I."/>
            <person name="Davis J."/>
        </authorList>
    </citation>
    <scope>NUCLEOTIDE SEQUENCE</scope>
    <source>
        <strain evidence="3">G11</strain>
    </source>
</reference>
<feature type="region of interest" description="Disordered" evidence="1">
    <location>
        <begin position="254"/>
        <end position="318"/>
    </location>
</feature>
<feature type="compositionally biased region" description="Polar residues" evidence="1">
    <location>
        <begin position="1079"/>
        <end position="1099"/>
    </location>
</feature>
<sequence>MSSNNEINFGPVFMRGRKPVTGSKAPSATASNDGAPMSQPAKASGGPAPVLRPPNPSLGSFSSVSISPAPPLSKSFSAVVFSPEREAEERVTFSGASNGWDQSHAFHDASLPSVDASGNLMTNGIGSILHEYSRETLLNLYSETLALRLPLDLETDDPAFSETFVGPPLGLIEMTDAEKELFAGPFNSERRVPANKVQPHNHNDNPIMPMSPDGVTGGFTRLSVGNGAKIGKHQSPIDRFANLGIQGGVLAGVASPTHATNRRRGDSENDPPEGTRRFPRPDEPITQSAGWSGNPRDRRTRDSGAPAEGKWKRGVPLEEKMHLSMEGVASGNHKYSVLDRMREKAAASADQAAKESNAQGSPSNEASERPDPSRESSDQLLSPHSARDLDNGIPDVSAATAPDVSLAAKEDSDPSREAAADSASTSGPEPSDPNATSNSLASVTSVDAAPEDIAWQYRDPSGTIQGPFTAFQMQEWYKASFFRDDLLVKRVSDIAFETLETLILRIGDRDRPFLVRPPPALPPNLPLPVTHVQSFQTSSQASSSPTTQRVALHEQPSLPTRQESLSVFDSVVAAPGHDSNSLHVSSAPDPWNSTAPSVSPVNRAGTLPSSSTLVTTSGGWHVSLPALSHPLTQNTNDYNGSLIGNSFVPNAFGQPDPLRFLQQHVPHPVLVGGNNGYPFSLPMPHQPAFGQIPVGHHLFNGGGLEPLMNSQLHPHLGFAPASYRGNPVISTGGDMNETHIAPEQLAFGQPAVSADPWHVQPERMPPLQPQQMLDRSSLQHSVAPPASNIDSTPPPKRDSGTQPIVSSLEPIGTRSSGKNTPVSILQDLVHPSGLETSQNFVHTSPTAVDAPIALSSTENTVTSLSSSGPIQQSTPLSTFEKVHNIGTAEKSVSSPPQCAPAPRLSDKVGTQSLDQRQASQGETDDEPWQSVTHQPTTKPDASPVAAASAPNSVKQSSKVIVLSRAQQDEQDRRTASIQKTQLQLKEAQAVERAAREASEAAAAAAVAASAASISAPAPWSKEDVRTAGSNLSLMEIQAIESKQSEKRRQAEKQAAANRALAEQAAAADRAAKLLKESLPPTSNWASAPSPTKPSGNTGAQAVWGGKDSEASVGSGPKHTMKQIQEEEARRKKLAQQQQLAKSTISMRPNGGYAGSVGTAAAKPAVSGPWSVVGPKSKVVAPPVNGTRQSPAASVVPGLPATNRGVSQSSVTKSSTSLSNSRSNAASANNSNKVTGSSTGNSAGASEGPPPASPEFMKWLREALRGMNNVDDFMKMLLDFPINPDESVLEIVSDSVYAGSATLDGRRFAKEFNTRRHADVMARMNNPKPVATRVNSSSGPVKKVSTMADAVRTQPAPKNDGWGFAVVKKKKK</sequence>
<feature type="compositionally biased region" description="Low complexity" evidence="1">
    <location>
        <begin position="346"/>
        <end position="358"/>
    </location>
</feature>
<feature type="region of interest" description="Disordered" evidence="1">
    <location>
        <begin position="1040"/>
        <end position="1253"/>
    </location>
</feature>
<dbReference type="InterPro" id="IPR003169">
    <property type="entry name" value="GYF"/>
</dbReference>
<dbReference type="InterPro" id="IPR051640">
    <property type="entry name" value="GRB10-interact_GYF"/>
</dbReference>
<evidence type="ECO:0000259" key="2">
    <source>
        <dbReference type="PROSITE" id="PS50829"/>
    </source>
</evidence>
<feature type="compositionally biased region" description="Basic and acidic residues" evidence="1">
    <location>
        <begin position="1042"/>
        <end position="1051"/>
    </location>
</feature>
<feature type="region of interest" description="Disordered" evidence="1">
    <location>
        <begin position="756"/>
        <end position="820"/>
    </location>
</feature>
<evidence type="ECO:0000313" key="4">
    <source>
        <dbReference type="Proteomes" id="UP000886653"/>
    </source>
</evidence>
<keyword evidence="4" id="KW-1185">Reference proteome</keyword>
<comment type="caution">
    <text evidence="3">The sequence shown here is derived from an EMBL/GenBank/DDBJ whole genome shotgun (WGS) entry which is preliminary data.</text>
</comment>
<dbReference type="SUPFAM" id="SSF55277">
    <property type="entry name" value="GYF domain"/>
    <property type="match status" value="1"/>
</dbReference>
<name>A0A9P6TE71_9BASI</name>
<feature type="compositionally biased region" description="Basic and acidic residues" evidence="1">
    <location>
        <begin position="408"/>
        <end position="419"/>
    </location>
</feature>
<dbReference type="Proteomes" id="UP000886653">
    <property type="component" value="Unassembled WGS sequence"/>
</dbReference>
<feature type="compositionally biased region" description="Polar residues" evidence="1">
    <location>
        <begin position="929"/>
        <end position="939"/>
    </location>
</feature>
<feature type="region of interest" description="Disordered" evidence="1">
    <location>
        <begin position="533"/>
        <end position="558"/>
    </location>
</feature>
<evidence type="ECO:0000313" key="3">
    <source>
        <dbReference type="EMBL" id="KAG0148450.1"/>
    </source>
</evidence>
<feature type="domain" description="GYF" evidence="2">
    <location>
        <begin position="452"/>
        <end position="500"/>
    </location>
</feature>
<feature type="region of interest" description="Disordered" evidence="1">
    <location>
        <begin position="1005"/>
        <end position="1026"/>
    </location>
</feature>
<dbReference type="GO" id="GO:0005829">
    <property type="term" value="C:cytosol"/>
    <property type="evidence" value="ECO:0007669"/>
    <property type="project" value="TreeGrafter"/>
</dbReference>
<feature type="compositionally biased region" description="Basic and acidic residues" evidence="1">
    <location>
        <begin position="263"/>
        <end position="283"/>
    </location>
</feature>
<feature type="compositionally biased region" description="Basic and acidic residues" evidence="1">
    <location>
        <begin position="366"/>
        <end position="377"/>
    </location>
</feature>
<dbReference type="InterPro" id="IPR035445">
    <property type="entry name" value="GYF-like_dom_sf"/>
</dbReference>
<gene>
    <name evidence="3" type="ORF">CROQUDRAFT_654965</name>
</gene>
<feature type="region of interest" description="Disordered" evidence="1">
    <location>
        <begin position="342"/>
        <end position="442"/>
    </location>
</feature>
<protein>
    <recommendedName>
        <fullName evidence="2">GYF domain-containing protein</fullName>
    </recommendedName>
</protein>
<feature type="compositionally biased region" description="Polar residues" evidence="1">
    <location>
        <begin position="908"/>
        <end position="921"/>
    </location>
</feature>
<feature type="region of interest" description="Disordered" evidence="1">
    <location>
        <begin position="1"/>
        <end position="64"/>
    </location>
</feature>
<feature type="compositionally biased region" description="Basic and acidic residues" evidence="1">
    <location>
        <begin position="309"/>
        <end position="318"/>
    </location>
</feature>
<organism evidence="3 4">
    <name type="scientific">Cronartium quercuum f. sp. fusiforme G11</name>
    <dbReference type="NCBI Taxonomy" id="708437"/>
    <lineage>
        <taxon>Eukaryota</taxon>
        <taxon>Fungi</taxon>
        <taxon>Dikarya</taxon>
        <taxon>Basidiomycota</taxon>
        <taxon>Pucciniomycotina</taxon>
        <taxon>Pucciniomycetes</taxon>
        <taxon>Pucciniales</taxon>
        <taxon>Coleosporiaceae</taxon>
        <taxon>Cronartium</taxon>
    </lineage>
</organism>
<dbReference type="PANTHER" id="PTHR14445">
    <property type="entry name" value="GRB10 INTERACTING GYF PROTEIN"/>
    <property type="match status" value="1"/>
</dbReference>
<accession>A0A9P6TE71</accession>
<feature type="region of interest" description="Disordered" evidence="1">
    <location>
        <begin position="888"/>
        <end position="959"/>
    </location>
</feature>
<dbReference type="SMART" id="SM00444">
    <property type="entry name" value="GYF"/>
    <property type="match status" value="1"/>
</dbReference>
<feature type="region of interest" description="Disordered" evidence="1">
    <location>
        <begin position="1328"/>
        <end position="1362"/>
    </location>
</feature>
<feature type="compositionally biased region" description="Polar residues" evidence="1">
    <location>
        <begin position="769"/>
        <end position="780"/>
    </location>
</feature>
<dbReference type="PROSITE" id="PS50829">
    <property type="entry name" value="GYF"/>
    <property type="match status" value="1"/>
</dbReference>
<evidence type="ECO:0000256" key="1">
    <source>
        <dbReference type="SAM" id="MobiDB-lite"/>
    </source>
</evidence>
<dbReference type="PANTHER" id="PTHR14445:SF36">
    <property type="entry name" value="FI03272P-RELATED"/>
    <property type="match status" value="1"/>
</dbReference>
<feature type="compositionally biased region" description="Low complexity" evidence="1">
    <location>
        <begin position="533"/>
        <end position="548"/>
    </location>
</feature>
<feature type="compositionally biased region" description="Low complexity" evidence="1">
    <location>
        <begin position="1052"/>
        <end position="1068"/>
    </location>
</feature>
<feature type="region of interest" description="Disordered" evidence="1">
    <location>
        <begin position="578"/>
        <end position="599"/>
    </location>
</feature>
<dbReference type="Gene3D" id="3.30.1490.40">
    <property type="match status" value="1"/>
</dbReference>
<feature type="compositionally biased region" description="Low complexity" evidence="1">
    <location>
        <begin position="941"/>
        <end position="953"/>
    </location>
</feature>
<proteinExistence type="predicted"/>
<dbReference type="EMBL" id="MU167237">
    <property type="protein sequence ID" value="KAG0148450.1"/>
    <property type="molecule type" value="Genomic_DNA"/>
</dbReference>
<feature type="compositionally biased region" description="Low complexity" evidence="1">
    <location>
        <begin position="1005"/>
        <end position="1018"/>
    </location>
</feature>
<feature type="compositionally biased region" description="Low complexity" evidence="1">
    <location>
        <begin position="1205"/>
        <end position="1246"/>
    </location>
</feature>
<dbReference type="Pfam" id="PF02213">
    <property type="entry name" value="GYF"/>
    <property type="match status" value="1"/>
</dbReference>